<dbReference type="Gene3D" id="3.30.40.10">
    <property type="entry name" value="Zinc/RING finger domain, C3HC4 (zinc finger)"/>
    <property type="match status" value="1"/>
</dbReference>
<evidence type="ECO:0000313" key="2">
    <source>
        <dbReference type="EMBL" id="KAK9149702.1"/>
    </source>
</evidence>
<dbReference type="EMBL" id="JBBNAG010000003">
    <property type="protein sequence ID" value="KAK9149702.1"/>
    <property type="molecule type" value="Genomic_DNA"/>
</dbReference>
<dbReference type="PANTHER" id="PTHR31197:SF5">
    <property type="entry name" value="OS01G0612600 PROTEIN"/>
    <property type="match status" value="1"/>
</dbReference>
<evidence type="ECO:0000313" key="3">
    <source>
        <dbReference type="Proteomes" id="UP001419268"/>
    </source>
</evidence>
<comment type="caution">
    <text evidence="2">The sequence shown here is derived from an EMBL/GenBank/DDBJ whole genome shotgun (WGS) entry which is preliminary data.</text>
</comment>
<evidence type="ECO:0000256" key="1">
    <source>
        <dbReference type="SAM" id="MobiDB-lite"/>
    </source>
</evidence>
<reference evidence="2 3" key="1">
    <citation type="submission" date="2024-01" db="EMBL/GenBank/DDBJ databases">
        <title>Genome assemblies of Stephania.</title>
        <authorList>
            <person name="Yang L."/>
        </authorList>
    </citation>
    <scope>NUCLEOTIDE SEQUENCE [LARGE SCALE GENOMIC DNA]</scope>
    <source>
        <strain evidence="2">JXDWG</strain>
        <tissue evidence="2">Leaf</tissue>
    </source>
</reference>
<dbReference type="PANTHER" id="PTHR31197">
    <property type="entry name" value="OS01G0612600 PROTEIN"/>
    <property type="match status" value="1"/>
</dbReference>
<name>A0AAP0KEC9_9MAGN</name>
<gene>
    <name evidence="2" type="ORF">Scep_008459</name>
</gene>
<feature type="region of interest" description="Disordered" evidence="1">
    <location>
        <begin position="280"/>
        <end position="324"/>
    </location>
</feature>
<accession>A0AAP0KEC9</accession>
<dbReference type="Proteomes" id="UP001419268">
    <property type="component" value="Unassembled WGS sequence"/>
</dbReference>
<organism evidence="2 3">
    <name type="scientific">Stephania cephalantha</name>
    <dbReference type="NCBI Taxonomy" id="152367"/>
    <lineage>
        <taxon>Eukaryota</taxon>
        <taxon>Viridiplantae</taxon>
        <taxon>Streptophyta</taxon>
        <taxon>Embryophyta</taxon>
        <taxon>Tracheophyta</taxon>
        <taxon>Spermatophyta</taxon>
        <taxon>Magnoliopsida</taxon>
        <taxon>Ranunculales</taxon>
        <taxon>Menispermaceae</taxon>
        <taxon>Menispermoideae</taxon>
        <taxon>Cissampelideae</taxon>
        <taxon>Stephania</taxon>
    </lineage>
</organism>
<dbReference type="InterPro" id="IPR012866">
    <property type="entry name" value="DUF1644"/>
</dbReference>
<feature type="compositionally biased region" description="Basic and acidic residues" evidence="1">
    <location>
        <begin position="26"/>
        <end position="35"/>
    </location>
</feature>
<dbReference type="InterPro" id="IPR013083">
    <property type="entry name" value="Znf_RING/FYVE/PHD"/>
</dbReference>
<feature type="region of interest" description="Disordered" evidence="1">
    <location>
        <begin position="101"/>
        <end position="120"/>
    </location>
</feature>
<dbReference type="AlphaFoldDB" id="A0AAP0KEC9"/>
<protein>
    <submittedName>
        <fullName evidence="2">Uncharacterized protein</fullName>
    </submittedName>
</protein>
<feature type="compositionally biased region" description="Low complexity" evidence="1">
    <location>
        <begin position="307"/>
        <end position="317"/>
    </location>
</feature>
<feature type="region of interest" description="Disordered" evidence="1">
    <location>
        <begin position="1"/>
        <end position="35"/>
    </location>
</feature>
<dbReference type="Pfam" id="PF07800">
    <property type="entry name" value="DUF1644"/>
    <property type="match status" value="1"/>
</dbReference>
<proteinExistence type="predicted"/>
<sequence length="324" mass="36990">MPKESSTRSLSSNNTRSSPYPSCSDRASRAISRKDLGAEKDRKEWEEVRCPVCMEHPHNVVLLKCSSYDKGCRPYICNTSCRHSNCLDQFCKAFANPKTDEIEGASSSNHRNTGDYGSSRKHTKFICPLCRGDVSDWIVVEGARNFMNSKTRSCASETCDFSGTYADLRRHARLVHPFVRPFETDPERERRWTRMEQERDFGDLLSTIQSAFDDDNSEEDNFMVGSPFMNVVIFLHYRRTSSISTTEANSLGRENDTSAAESFSNRRILSRISRRLSRSRSLTPSTRLWPENTGNEGDFNSIEDGRSSSQRSTGTSRHNQQQRR</sequence>
<feature type="compositionally biased region" description="Low complexity" evidence="1">
    <location>
        <begin position="7"/>
        <end position="18"/>
    </location>
</feature>
<keyword evidence="3" id="KW-1185">Reference proteome</keyword>